<dbReference type="Gene3D" id="1.10.1060.10">
    <property type="entry name" value="Alpha-helical ferredoxin"/>
    <property type="match status" value="1"/>
</dbReference>
<gene>
    <name evidence="5" type="ORF">SAMN02745973_00474</name>
</gene>
<dbReference type="EMBL" id="FUWV01000002">
    <property type="protein sequence ID" value="SJZ40510.1"/>
    <property type="molecule type" value="Genomic_DNA"/>
</dbReference>
<evidence type="ECO:0000256" key="3">
    <source>
        <dbReference type="ARBA" id="ARBA00023014"/>
    </source>
</evidence>
<dbReference type="InterPro" id="IPR017896">
    <property type="entry name" value="4Fe4S_Fe-S-bd"/>
</dbReference>
<keyword evidence="3" id="KW-0411">Iron-sulfur</keyword>
<feature type="domain" description="4Fe-4S ferredoxin-type" evidence="4">
    <location>
        <begin position="231"/>
        <end position="261"/>
    </location>
</feature>
<dbReference type="PANTHER" id="PTHR40447">
    <property type="entry name" value="ANAEROBIC SULFITE REDUCTASE SUBUNIT A"/>
    <property type="match status" value="1"/>
</dbReference>
<protein>
    <submittedName>
        <fullName evidence="5">4Fe-4S dicluster domain-containing protein</fullName>
    </submittedName>
</protein>
<dbReference type="GO" id="GO:0046872">
    <property type="term" value="F:metal ion binding"/>
    <property type="evidence" value="ECO:0007669"/>
    <property type="project" value="UniProtKB-KW"/>
</dbReference>
<dbReference type="SUPFAM" id="SSF46548">
    <property type="entry name" value="alpha-helical ferredoxin"/>
    <property type="match status" value="1"/>
</dbReference>
<keyword evidence="2" id="KW-0408">Iron</keyword>
<dbReference type="Pfam" id="PF17179">
    <property type="entry name" value="Fer4_22"/>
    <property type="match status" value="1"/>
</dbReference>
<proteinExistence type="predicted"/>
<dbReference type="GO" id="GO:0051536">
    <property type="term" value="F:iron-sulfur cluster binding"/>
    <property type="evidence" value="ECO:0007669"/>
    <property type="project" value="UniProtKB-KW"/>
</dbReference>
<organism evidence="5 6">
    <name type="scientific">Garciella nitratireducens DSM 15102</name>
    <dbReference type="NCBI Taxonomy" id="1121911"/>
    <lineage>
        <taxon>Bacteria</taxon>
        <taxon>Bacillati</taxon>
        <taxon>Bacillota</taxon>
        <taxon>Clostridia</taxon>
        <taxon>Eubacteriales</taxon>
        <taxon>Eubacteriaceae</taxon>
        <taxon>Garciella</taxon>
    </lineage>
</organism>
<dbReference type="InterPro" id="IPR009051">
    <property type="entry name" value="Helical_ferredxn"/>
</dbReference>
<dbReference type="InterPro" id="IPR017900">
    <property type="entry name" value="4Fe4S_Fe_S_CS"/>
</dbReference>
<evidence type="ECO:0000313" key="6">
    <source>
        <dbReference type="Proteomes" id="UP000196365"/>
    </source>
</evidence>
<accession>A0A1T4KDM9</accession>
<dbReference type="AlphaFoldDB" id="A0A1T4KDM9"/>
<dbReference type="PANTHER" id="PTHR40447:SF1">
    <property type="entry name" value="ANAEROBIC SULFITE REDUCTASE SUBUNIT A"/>
    <property type="match status" value="1"/>
</dbReference>
<sequence length="344" mass="39443">MMKKISKNEFSKLFSLIDKTYELYLPIEKEGQVNFSIWEEGAQVNLEALKTDISPKETIFPQSETYLKYKKNGKKLELKNVGGKKEKYVVFGVRPCDTLGFQIIDNVFLREPIDRFYEERRNKGIIISMACSSPEDTCFCNSFGVKPQDAPKTADIATWDLGDRLLWSSQTEKGKELTGKLLDILENATEKDKQQLNTLKKDIKTKLEDLPLADIKPERIDGELKDLFESKIWEKLSEGCLGCGTCTYVCPTCHCYDISDFDGGNSGERFRCWDSCMYSDFTLMAHGNIRKTQKERFRQRFMHKLVYYPNNHGLYACVGCGRCIVKCPVNLDIVKVIKKLGGEK</sequence>
<feature type="domain" description="4Fe-4S ferredoxin-type" evidence="4">
    <location>
        <begin position="308"/>
        <end position="339"/>
    </location>
</feature>
<keyword evidence="1" id="KW-0479">Metal-binding</keyword>
<evidence type="ECO:0000313" key="5">
    <source>
        <dbReference type="EMBL" id="SJZ40510.1"/>
    </source>
</evidence>
<dbReference type="RefSeq" id="WP_242960175.1">
    <property type="nucleotide sequence ID" value="NZ_FUWV01000002.1"/>
</dbReference>
<dbReference type="PROSITE" id="PS00198">
    <property type="entry name" value="4FE4S_FER_1"/>
    <property type="match status" value="2"/>
</dbReference>
<name>A0A1T4KDM9_9FIRM</name>
<reference evidence="5 6" key="1">
    <citation type="submission" date="2017-02" db="EMBL/GenBank/DDBJ databases">
        <authorList>
            <person name="Peterson S.W."/>
        </authorList>
    </citation>
    <scope>NUCLEOTIDE SEQUENCE [LARGE SCALE GENOMIC DNA]</scope>
    <source>
        <strain evidence="5 6">DSM 15102</strain>
    </source>
</reference>
<dbReference type="Proteomes" id="UP000196365">
    <property type="component" value="Unassembled WGS sequence"/>
</dbReference>
<keyword evidence="6" id="KW-1185">Reference proteome</keyword>
<dbReference type="PROSITE" id="PS51379">
    <property type="entry name" value="4FE4S_FER_2"/>
    <property type="match status" value="2"/>
</dbReference>
<evidence type="ECO:0000256" key="2">
    <source>
        <dbReference type="ARBA" id="ARBA00023004"/>
    </source>
</evidence>
<evidence type="ECO:0000259" key="4">
    <source>
        <dbReference type="PROSITE" id="PS51379"/>
    </source>
</evidence>
<evidence type="ECO:0000256" key="1">
    <source>
        <dbReference type="ARBA" id="ARBA00022723"/>
    </source>
</evidence>